<dbReference type="InterPro" id="IPR006451">
    <property type="entry name" value="Glycogen_debranch_arc"/>
</dbReference>
<dbReference type="Proteomes" id="UP000239549">
    <property type="component" value="Unassembled WGS sequence"/>
</dbReference>
<dbReference type="InterPro" id="IPR024742">
    <property type="entry name" value="Glycogen_debranch_N"/>
</dbReference>
<evidence type="ECO:0000313" key="4">
    <source>
        <dbReference type="EMBL" id="GBF35529.1"/>
    </source>
</evidence>
<name>A0A2L2XGN4_9FIRM</name>
<evidence type="ECO:0008006" key="6">
    <source>
        <dbReference type="Google" id="ProtNLM"/>
    </source>
</evidence>
<feature type="domain" description="Glycogen debranching enzyme C-terminal" evidence="2">
    <location>
        <begin position="241"/>
        <end position="605"/>
    </location>
</feature>
<dbReference type="GO" id="GO:0004135">
    <property type="term" value="F:amylo-alpha-1,6-glucosidase activity"/>
    <property type="evidence" value="ECO:0007669"/>
    <property type="project" value="InterPro"/>
</dbReference>
<dbReference type="Pfam" id="PF12439">
    <property type="entry name" value="GDE_N"/>
    <property type="match status" value="1"/>
</dbReference>
<dbReference type="InterPro" id="IPR032790">
    <property type="entry name" value="GDE_C"/>
</dbReference>
<feature type="region of interest" description="Disordered" evidence="1">
    <location>
        <begin position="621"/>
        <end position="640"/>
    </location>
</feature>
<dbReference type="NCBIfam" id="TIGR01561">
    <property type="entry name" value="gde_arch"/>
    <property type="match status" value="1"/>
</dbReference>
<dbReference type="InterPro" id="IPR012341">
    <property type="entry name" value="6hp_glycosidase-like_sf"/>
</dbReference>
<accession>A0A2L2XGN4</accession>
<gene>
    <name evidence="4" type="ORF">DCCM_4658</name>
</gene>
<feature type="domain" description="Glycogen debranching enzyme bacterial and archaeal type N-terminal" evidence="3">
    <location>
        <begin position="1"/>
        <end position="189"/>
    </location>
</feature>
<dbReference type="PANTHER" id="PTHR10569:SF2">
    <property type="entry name" value="GLYCOGEN DEBRANCHING ENZYME"/>
    <property type="match status" value="1"/>
</dbReference>
<dbReference type="Gene3D" id="1.50.10.10">
    <property type="match status" value="1"/>
</dbReference>
<comment type="caution">
    <text evidence="4">The sequence shown here is derived from an EMBL/GenBank/DDBJ whole genome shotgun (WGS) entry which is preliminary data.</text>
</comment>
<evidence type="ECO:0000313" key="5">
    <source>
        <dbReference type="Proteomes" id="UP000239549"/>
    </source>
</evidence>
<keyword evidence="5" id="KW-1185">Reference proteome</keyword>
<dbReference type="PANTHER" id="PTHR10569">
    <property type="entry name" value="GLYCOGEN DEBRANCHING ENZYME"/>
    <property type="match status" value="1"/>
</dbReference>
<sequence length="640" mass="72869">MLVASLNPPVERTLLLAKLDERFEAGGQVYNLATNRTEQGVSEFGFIHQQIMTADPVPGFIYSFADVFMEKRIFMPYGKNTTVILYRVKNGSSPATLRLVPMVNCRDFHWTVRRGQIAFETNEIQGGVEVKVTPGVPPLKIICSDGGFLRGDGWFTGMFYPAEDQRGENPVEDHYIPGHFTVGLTPGEERSVTVLASIEDGGLFYSNFDGGELLRVEEERRQALTQKANCPDMLSRCLTRAADAFVVWRKSTGKKSVIAGYPWFNDWGRDTMIALPGLTLVTGRYSDAAEILLTFARNCKDGLLPNMFPDSAGHEPLYNTVDASLWYFHAVYKYLQYTGDESFIIENIYPVLKEIIRRHMEGTLFNIKMDDDGLIRAGGPENQLTWMDAKVDHWVVTPRHGKPVEISALWYNALMVMERLYKLAGEEFRLKGLAEKVRDSFEREFWYEQGGYYYDVVGREGPDDHFRPNQVLAMALPFSPVSPDRARKVLSRVWKELYATYGLRSLSIYHPGYRGVYQGDRVKRDGSYHQGTTWSWLIGPFITAYRKAHGYREKDRRQAELFIRPFRDHLRDHGVGFISEIFDGNEPVIPRGCIAQAWGVAEVLRAYVEDVLELSGDISGGKRREERDFTTPSEPVVSEE</sequence>
<dbReference type="AlphaFoldDB" id="A0A2L2XGN4"/>
<dbReference type="Pfam" id="PF06202">
    <property type="entry name" value="GDE_C"/>
    <property type="match status" value="1"/>
</dbReference>
<dbReference type="EMBL" id="BFAV01000172">
    <property type="protein sequence ID" value="GBF35529.1"/>
    <property type="molecule type" value="Genomic_DNA"/>
</dbReference>
<dbReference type="InterPro" id="IPR008928">
    <property type="entry name" value="6-hairpin_glycosidase_sf"/>
</dbReference>
<evidence type="ECO:0000256" key="1">
    <source>
        <dbReference type="SAM" id="MobiDB-lite"/>
    </source>
</evidence>
<evidence type="ECO:0000259" key="3">
    <source>
        <dbReference type="Pfam" id="PF12439"/>
    </source>
</evidence>
<protein>
    <recommendedName>
        <fullName evidence="6">Glycogen debranching enzyme</fullName>
    </recommendedName>
</protein>
<proteinExistence type="predicted"/>
<dbReference type="InterPro" id="IPR010401">
    <property type="entry name" value="AGL/Gdb1"/>
</dbReference>
<organism evidence="4 5">
    <name type="scientific">Desulfocucumis palustris</name>
    <dbReference type="NCBI Taxonomy" id="1898651"/>
    <lineage>
        <taxon>Bacteria</taxon>
        <taxon>Bacillati</taxon>
        <taxon>Bacillota</taxon>
        <taxon>Clostridia</taxon>
        <taxon>Eubacteriales</taxon>
        <taxon>Desulfocucumaceae</taxon>
        <taxon>Desulfocucumis</taxon>
    </lineage>
</organism>
<dbReference type="GO" id="GO:0005980">
    <property type="term" value="P:glycogen catabolic process"/>
    <property type="evidence" value="ECO:0007669"/>
    <property type="project" value="InterPro"/>
</dbReference>
<evidence type="ECO:0000259" key="2">
    <source>
        <dbReference type="Pfam" id="PF06202"/>
    </source>
</evidence>
<dbReference type="FunFam" id="1.50.10.10:FF:000073">
    <property type="entry name" value="Glycogen debranching enzyme, hypothetical (TreX-like)"/>
    <property type="match status" value="1"/>
</dbReference>
<dbReference type="GO" id="GO:0004134">
    <property type="term" value="F:4-alpha-glucanotransferase activity"/>
    <property type="evidence" value="ECO:0007669"/>
    <property type="project" value="InterPro"/>
</dbReference>
<dbReference type="SUPFAM" id="SSF48208">
    <property type="entry name" value="Six-hairpin glycosidases"/>
    <property type="match status" value="1"/>
</dbReference>
<reference evidence="5" key="1">
    <citation type="submission" date="2018-02" db="EMBL/GenBank/DDBJ databases">
        <title>Genome sequence of Desulfocucumis palustris strain NAW-5.</title>
        <authorList>
            <person name="Watanabe M."/>
            <person name="Kojima H."/>
            <person name="Fukui M."/>
        </authorList>
    </citation>
    <scope>NUCLEOTIDE SEQUENCE [LARGE SCALE GENOMIC DNA]</scope>
    <source>
        <strain evidence="5">NAW-5</strain>
    </source>
</reference>